<name>A0AAW6QZV9_9GAMM</name>
<dbReference type="Proteomes" id="UP001152518">
    <property type="component" value="Unassembled WGS sequence"/>
</dbReference>
<reference evidence="1" key="2">
    <citation type="submission" date="2019-04" db="EMBL/GenBank/DDBJ databases">
        <authorList>
            <person name="Zou H."/>
        </authorList>
    </citation>
    <scope>NUCLEOTIDE SEQUENCE</scope>
    <source>
        <strain evidence="1">2015oxa</strain>
    </source>
</reference>
<proteinExistence type="predicted"/>
<evidence type="ECO:0008006" key="2">
    <source>
        <dbReference type="Google" id="ProtNLM"/>
    </source>
</evidence>
<dbReference type="EMBL" id="SUNE01000009">
    <property type="protein sequence ID" value="MDG5901009.1"/>
    <property type="molecule type" value="Genomic_DNA"/>
</dbReference>
<reference evidence="1" key="1">
    <citation type="journal article" date="2019" name="Int J Environ Res Public Health">
        <title>Characterization of Chromosome-Mediated BlaOXA-894 in Shewanella xiamenensis Isolated from Pig Wastewater.</title>
        <authorList>
            <person name="Zou H."/>
            <person name="Zhou Z."/>
            <person name="Xia H."/>
            <person name="Zhao Q."/>
            <person name="Li X."/>
        </authorList>
    </citation>
    <scope>NUCLEOTIDE SEQUENCE</scope>
    <source>
        <strain evidence="1">2015oxa</strain>
    </source>
</reference>
<protein>
    <recommendedName>
        <fullName evidence="2">Response regulator</fullName>
    </recommendedName>
</protein>
<gene>
    <name evidence="1" type="ORF">E2650_14140</name>
</gene>
<sequence>MIRINAVLHTILIASELQQFTVTYLKNQLITVEPSILPKESDQIVRRTLSKLLKIGFLEKVSTGKQLNFEKTLMFDATRLIPSKARSTKEKVPHPKNSEIESLHATLNQYQVDLLGFIGEAEEFKRLYEEFPNSKANLYPHYMNARNQGSTLMGKIKAVEAYLRHLKGASE</sequence>
<dbReference type="AlphaFoldDB" id="A0AAW6QZV9"/>
<organism evidence="1">
    <name type="scientific">Shewanella xiamenensis</name>
    <dbReference type="NCBI Taxonomy" id="332186"/>
    <lineage>
        <taxon>Bacteria</taxon>
        <taxon>Pseudomonadati</taxon>
        <taxon>Pseudomonadota</taxon>
        <taxon>Gammaproteobacteria</taxon>
        <taxon>Alteromonadales</taxon>
        <taxon>Shewanellaceae</taxon>
        <taxon>Shewanella</taxon>
    </lineage>
</organism>
<evidence type="ECO:0000313" key="1">
    <source>
        <dbReference type="EMBL" id="MDG5901009.1"/>
    </source>
</evidence>
<comment type="caution">
    <text evidence="1">The sequence shown here is derived from an EMBL/GenBank/DDBJ whole genome shotgun (WGS) entry which is preliminary data.</text>
</comment>
<accession>A0AAW6QZV9</accession>